<evidence type="ECO:0000313" key="2">
    <source>
        <dbReference type="EMBL" id="GIH96819.1"/>
    </source>
</evidence>
<accession>A0A8J3SR11</accession>
<dbReference type="EMBL" id="BOOJ01000071">
    <property type="protein sequence ID" value="GIH96819.1"/>
    <property type="molecule type" value="Genomic_DNA"/>
</dbReference>
<dbReference type="SUPFAM" id="SSF56214">
    <property type="entry name" value="4'-phosphopantetheinyl transferase"/>
    <property type="match status" value="1"/>
</dbReference>
<dbReference type="GO" id="GO:0008897">
    <property type="term" value="F:holo-[acyl-carrier-protein] synthase activity"/>
    <property type="evidence" value="ECO:0007669"/>
    <property type="project" value="InterPro"/>
</dbReference>
<keyword evidence="3" id="KW-1185">Reference proteome</keyword>
<evidence type="ECO:0000256" key="1">
    <source>
        <dbReference type="SAM" id="MobiDB-lite"/>
    </source>
</evidence>
<dbReference type="RefSeq" id="WP_204068845.1">
    <property type="nucleotide sequence ID" value="NZ_BOOJ01000071.1"/>
</dbReference>
<feature type="compositionally biased region" description="Gly residues" evidence="1">
    <location>
        <begin position="1"/>
        <end position="19"/>
    </location>
</feature>
<sequence>MSAGAGGGVGGGNVSGGWGRDVSGSSVSGGWGSGVSRDGPSRWGSAVVGYAGLARPQELVGAMSLEEVFTPAERVRSAGGRTLQHWAGRLAAKRAVLRLLGVPPTAERLGQVEVLPEPTPVCRGDAACLTGHPPAVRLTGRLAGLGGSGSIRVSLSHTAQRALAVALRTARLPEDAAHPLEDAAHPLEDAAHPLEDKVQPLEDAARSPENEEDR</sequence>
<dbReference type="Gene3D" id="3.90.470.20">
    <property type="entry name" value="4'-phosphopantetheinyl transferase domain"/>
    <property type="match status" value="1"/>
</dbReference>
<evidence type="ECO:0000313" key="3">
    <source>
        <dbReference type="Proteomes" id="UP000619788"/>
    </source>
</evidence>
<dbReference type="GO" id="GO:0000287">
    <property type="term" value="F:magnesium ion binding"/>
    <property type="evidence" value="ECO:0007669"/>
    <property type="project" value="InterPro"/>
</dbReference>
<feature type="region of interest" description="Disordered" evidence="1">
    <location>
        <begin position="1"/>
        <end position="38"/>
    </location>
</feature>
<dbReference type="InterPro" id="IPR037143">
    <property type="entry name" value="4-PPantetheinyl_Trfase_dom_sf"/>
</dbReference>
<feature type="region of interest" description="Disordered" evidence="1">
    <location>
        <begin position="176"/>
        <end position="214"/>
    </location>
</feature>
<comment type="caution">
    <text evidence="2">The sequence shown here is derived from an EMBL/GenBank/DDBJ whole genome shotgun (WGS) entry which is preliminary data.</text>
</comment>
<protein>
    <recommendedName>
        <fullName evidence="4">Phosphopantetheinyl transferase (Holo-ACP synthase)</fullName>
    </recommendedName>
</protein>
<proteinExistence type="predicted"/>
<organism evidence="2 3">
    <name type="scientific">Planobispora siamensis</name>
    <dbReference type="NCBI Taxonomy" id="936338"/>
    <lineage>
        <taxon>Bacteria</taxon>
        <taxon>Bacillati</taxon>
        <taxon>Actinomycetota</taxon>
        <taxon>Actinomycetes</taxon>
        <taxon>Streptosporangiales</taxon>
        <taxon>Streptosporangiaceae</taxon>
        <taxon>Planobispora</taxon>
    </lineage>
</organism>
<gene>
    <name evidence="2" type="ORF">Psi01_74490</name>
</gene>
<reference evidence="2 3" key="1">
    <citation type="submission" date="2021-01" db="EMBL/GenBank/DDBJ databases">
        <title>Whole genome shotgun sequence of Planobispora siamensis NBRC 107568.</title>
        <authorList>
            <person name="Komaki H."/>
            <person name="Tamura T."/>
        </authorList>
    </citation>
    <scope>NUCLEOTIDE SEQUENCE [LARGE SCALE GENOMIC DNA]</scope>
    <source>
        <strain evidence="2 3">NBRC 107568</strain>
    </source>
</reference>
<dbReference type="AlphaFoldDB" id="A0A8J3SR11"/>
<name>A0A8J3SR11_9ACTN</name>
<evidence type="ECO:0008006" key="4">
    <source>
        <dbReference type="Google" id="ProtNLM"/>
    </source>
</evidence>
<dbReference type="Proteomes" id="UP000619788">
    <property type="component" value="Unassembled WGS sequence"/>
</dbReference>